<dbReference type="EMBL" id="BSST01000001">
    <property type="protein sequence ID" value="GLX79908.1"/>
    <property type="molecule type" value="Genomic_DNA"/>
</dbReference>
<reference evidence="2 3" key="1">
    <citation type="submission" date="2023-03" db="EMBL/GenBank/DDBJ databases">
        <title>Draft genome sequence of Thalassotalea insulae KCTC 62186T.</title>
        <authorList>
            <person name="Sawabe T."/>
        </authorList>
    </citation>
    <scope>NUCLEOTIDE SEQUENCE [LARGE SCALE GENOMIC DNA]</scope>
    <source>
        <strain evidence="2 3">KCTC 62186</strain>
    </source>
</reference>
<comment type="caution">
    <text evidence="2">The sequence shown here is derived from an EMBL/GenBank/DDBJ whole genome shotgun (WGS) entry which is preliminary data.</text>
</comment>
<organism evidence="2 3">
    <name type="scientific">Thalassotalea insulae</name>
    <dbReference type="NCBI Taxonomy" id="2056778"/>
    <lineage>
        <taxon>Bacteria</taxon>
        <taxon>Pseudomonadati</taxon>
        <taxon>Pseudomonadota</taxon>
        <taxon>Gammaproteobacteria</taxon>
        <taxon>Alteromonadales</taxon>
        <taxon>Colwelliaceae</taxon>
        <taxon>Thalassotalea</taxon>
    </lineage>
</organism>
<keyword evidence="3" id="KW-1185">Reference proteome</keyword>
<proteinExistence type="predicted"/>
<keyword evidence="1" id="KW-0472">Membrane</keyword>
<evidence type="ECO:0000313" key="2">
    <source>
        <dbReference type="EMBL" id="GLX79908.1"/>
    </source>
</evidence>
<name>A0ABQ6GVF4_9GAMM</name>
<evidence type="ECO:0000256" key="1">
    <source>
        <dbReference type="SAM" id="Phobius"/>
    </source>
</evidence>
<dbReference type="RefSeq" id="WP_284245856.1">
    <property type="nucleotide sequence ID" value="NZ_BSST01000001.1"/>
</dbReference>
<accession>A0ABQ6GVF4</accession>
<gene>
    <name evidence="2" type="ORF">tinsulaeT_32480</name>
</gene>
<dbReference type="Proteomes" id="UP001157186">
    <property type="component" value="Unassembled WGS sequence"/>
</dbReference>
<evidence type="ECO:0000313" key="3">
    <source>
        <dbReference type="Proteomes" id="UP001157186"/>
    </source>
</evidence>
<protein>
    <submittedName>
        <fullName evidence="2">Uncharacterized protein</fullName>
    </submittedName>
</protein>
<feature type="transmembrane region" description="Helical" evidence="1">
    <location>
        <begin position="84"/>
        <end position="102"/>
    </location>
</feature>
<feature type="transmembrane region" description="Helical" evidence="1">
    <location>
        <begin position="49"/>
        <end position="72"/>
    </location>
</feature>
<sequence length="124" mass="13621">MLFAAGCLAILLGITHSILGEVLVFKRLRENSIIPNLTGHKFNLRQIRILWVSWHLVTLFGWALGILLFLLADVNNAPATLITQLKQVIAIAMCGGATLVLLGTKAKHPGWIVLLSIAILVWFT</sequence>
<keyword evidence="1" id="KW-1133">Transmembrane helix</keyword>
<keyword evidence="1" id="KW-0812">Transmembrane</keyword>